<proteinExistence type="predicted"/>
<keyword evidence="2" id="KW-1185">Reference proteome</keyword>
<dbReference type="Proteomes" id="UP000789366">
    <property type="component" value="Unassembled WGS sequence"/>
</dbReference>
<accession>A0ACA9NLL5</accession>
<sequence length="116" mass="13688">MSYQPGVNFSGPQNECAIELDGLPFSIQIETLPQPNHARVFFLNNNEEIEIPDGIRCEYKMKTNNILNPKMPKTRYFLINHPNNYELFYNDRKICTLFKLNDSYIIRNETKLENNQ</sequence>
<reference evidence="1" key="1">
    <citation type="submission" date="2021-06" db="EMBL/GenBank/DDBJ databases">
        <authorList>
            <person name="Kallberg Y."/>
            <person name="Tangrot J."/>
            <person name="Rosling A."/>
        </authorList>
    </citation>
    <scope>NUCLEOTIDE SEQUENCE</scope>
    <source>
        <strain evidence="1">28 12/20/2015</strain>
    </source>
</reference>
<dbReference type="EMBL" id="CAJVPW010015588">
    <property type="protein sequence ID" value="CAG8663108.1"/>
    <property type="molecule type" value="Genomic_DNA"/>
</dbReference>
<gene>
    <name evidence="1" type="ORF">SPELUC_LOCUS9348</name>
</gene>
<evidence type="ECO:0000313" key="1">
    <source>
        <dbReference type="EMBL" id="CAG8663108.1"/>
    </source>
</evidence>
<evidence type="ECO:0000313" key="2">
    <source>
        <dbReference type="Proteomes" id="UP000789366"/>
    </source>
</evidence>
<name>A0ACA9NLL5_9GLOM</name>
<organism evidence="1 2">
    <name type="scientific">Cetraspora pellucida</name>
    <dbReference type="NCBI Taxonomy" id="1433469"/>
    <lineage>
        <taxon>Eukaryota</taxon>
        <taxon>Fungi</taxon>
        <taxon>Fungi incertae sedis</taxon>
        <taxon>Mucoromycota</taxon>
        <taxon>Glomeromycotina</taxon>
        <taxon>Glomeromycetes</taxon>
        <taxon>Diversisporales</taxon>
        <taxon>Gigasporaceae</taxon>
        <taxon>Cetraspora</taxon>
    </lineage>
</organism>
<feature type="non-terminal residue" evidence="1">
    <location>
        <position position="116"/>
    </location>
</feature>
<protein>
    <submittedName>
        <fullName evidence="1">6401_t:CDS:1</fullName>
    </submittedName>
</protein>
<comment type="caution">
    <text evidence="1">The sequence shown here is derived from an EMBL/GenBank/DDBJ whole genome shotgun (WGS) entry which is preliminary data.</text>
</comment>